<dbReference type="InterPro" id="IPR000182">
    <property type="entry name" value="GNAT_dom"/>
</dbReference>
<keyword evidence="3 6" id="KW-0103">Bromodomain</keyword>
<feature type="region of interest" description="Disordered" evidence="7">
    <location>
        <begin position="1"/>
        <end position="154"/>
    </location>
</feature>
<protein>
    <submittedName>
        <fullName evidence="10">Histone acetyltransferase</fullName>
    </submittedName>
</protein>
<evidence type="ECO:0000256" key="1">
    <source>
        <dbReference type="ARBA" id="ARBA00004123"/>
    </source>
</evidence>
<proteinExistence type="inferred from homology"/>
<feature type="domain" description="Bromo" evidence="8">
    <location>
        <begin position="440"/>
        <end position="508"/>
    </location>
</feature>
<dbReference type="GO" id="GO:0010484">
    <property type="term" value="F:histone H3 acetyltransferase activity"/>
    <property type="evidence" value="ECO:0007669"/>
    <property type="project" value="TreeGrafter"/>
</dbReference>
<dbReference type="AlphaFoldDB" id="A0AAD5X364"/>
<keyword evidence="5" id="KW-0539">Nucleus</keyword>
<dbReference type="GO" id="GO:0000123">
    <property type="term" value="C:histone acetyltransferase complex"/>
    <property type="evidence" value="ECO:0007669"/>
    <property type="project" value="TreeGrafter"/>
</dbReference>
<evidence type="ECO:0000256" key="7">
    <source>
        <dbReference type="SAM" id="MobiDB-lite"/>
    </source>
</evidence>
<evidence type="ECO:0000256" key="2">
    <source>
        <dbReference type="ARBA" id="ARBA00008607"/>
    </source>
</evidence>
<evidence type="ECO:0000256" key="5">
    <source>
        <dbReference type="ARBA" id="ARBA00023242"/>
    </source>
</evidence>
<feature type="compositionally biased region" description="Acidic residues" evidence="7">
    <location>
        <begin position="119"/>
        <end position="138"/>
    </location>
</feature>
<dbReference type="GO" id="GO:0005634">
    <property type="term" value="C:nucleus"/>
    <property type="evidence" value="ECO:0007669"/>
    <property type="project" value="UniProtKB-SubCell"/>
</dbReference>
<feature type="compositionally biased region" description="Polar residues" evidence="7">
    <location>
        <begin position="36"/>
        <end position="45"/>
    </location>
</feature>
<keyword evidence="4" id="KW-0010">Activator</keyword>
<dbReference type="InterPro" id="IPR016181">
    <property type="entry name" value="Acyl_CoA_acyltransferase"/>
</dbReference>
<dbReference type="PANTHER" id="PTHR45750">
    <property type="entry name" value="GH11602P"/>
    <property type="match status" value="1"/>
</dbReference>
<dbReference type="InterPro" id="IPR037800">
    <property type="entry name" value="GCN5"/>
</dbReference>
<feature type="compositionally biased region" description="Acidic residues" evidence="7">
    <location>
        <begin position="1"/>
        <end position="13"/>
    </location>
</feature>
<evidence type="ECO:0000256" key="4">
    <source>
        <dbReference type="ARBA" id="ARBA00023159"/>
    </source>
</evidence>
<dbReference type="Proteomes" id="UP001212841">
    <property type="component" value="Unassembled WGS sequence"/>
</dbReference>
<dbReference type="InterPro" id="IPR036427">
    <property type="entry name" value="Bromodomain-like_sf"/>
</dbReference>
<dbReference type="PANTHER" id="PTHR45750:SF3">
    <property type="entry name" value="HISTONE ACETYLTRANSFERASE"/>
    <property type="match status" value="1"/>
</dbReference>
<gene>
    <name evidence="10" type="primary">GCN5</name>
    <name evidence="10" type="ORF">HK097_002676</name>
</gene>
<dbReference type="SMART" id="SM00297">
    <property type="entry name" value="BROMO"/>
    <property type="match status" value="1"/>
</dbReference>
<dbReference type="GO" id="GO:0045944">
    <property type="term" value="P:positive regulation of transcription by RNA polymerase II"/>
    <property type="evidence" value="ECO:0007669"/>
    <property type="project" value="TreeGrafter"/>
</dbReference>
<dbReference type="PROSITE" id="PS51186">
    <property type="entry name" value="GNAT"/>
    <property type="match status" value="1"/>
</dbReference>
<dbReference type="Gene3D" id="1.20.920.10">
    <property type="entry name" value="Bromodomain-like"/>
    <property type="match status" value="1"/>
</dbReference>
<dbReference type="Gene3D" id="3.40.630.30">
    <property type="match status" value="1"/>
</dbReference>
<dbReference type="SUPFAM" id="SSF55729">
    <property type="entry name" value="Acyl-CoA N-acyltransferases (Nat)"/>
    <property type="match status" value="1"/>
</dbReference>
<reference evidence="10" key="1">
    <citation type="submission" date="2020-05" db="EMBL/GenBank/DDBJ databases">
        <title>Phylogenomic resolution of chytrid fungi.</title>
        <authorList>
            <person name="Stajich J.E."/>
            <person name="Amses K."/>
            <person name="Simmons R."/>
            <person name="Seto K."/>
            <person name="Myers J."/>
            <person name="Bonds A."/>
            <person name="Quandt C.A."/>
            <person name="Barry K."/>
            <person name="Liu P."/>
            <person name="Grigoriev I."/>
            <person name="Longcore J.E."/>
            <person name="James T.Y."/>
        </authorList>
    </citation>
    <scope>NUCLEOTIDE SEQUENCE</scope>
    <source>
        <strain evidence="10">JEL0318</strain>
    </source>
</reference>
<dbReference type="Pfam" id="PF00583">
    <property type="entry name" value="Acetyltransf_1"/>
    <property type="match status" value="1"/>
</dbReference>
<dbReference type="Pfam" id="PF00439">
    <property type="entry name" value="Bromodomain"/>
    <property type="match status" value="1"/>
</dbReference>
<comment type="subcellular location">
    <subcellularLocation>
        <location evidence="1">Nucleus</location>
    </subcellularLocation>
</comment>
<evidence type="ECO:0000313" key="11">
    <source>
        <dbReference type="Proteomes" id="UP001212841"/>
    </source>
</evidence>
<evidence type="ECO:0000256" key="6">
    <source>
        <dbReference type="PROSITE-ProRule" id="PRU00035"/>
    </source>
</evidence>
<feature type="domain" description="N-acetyltransferase" evidence="9">
    <location>
        <begin position="202"/>
        <end position="350"/>
    </location>
</feature>
<dbReference type="EMBL" id="JADGJD010000159">
    <property type="protein sequence ID" value="KAJ3054090.1"/>
    <property type="molecule type" value="Genomic_DNA"/>
</dbReference>
<dbReference type="PROSITE" id="PS50014">
    <property type="entry name" value="BROMODOMAIN_2"/>
    <property type="match status" value="1"/>
</dbReference>
<feature type="compositionally biased region" description="Basic and acidic residues" evidence="7">
    <location>
        <begin position="100"/>
        <end position="110"/>
    </location>
</feature>
<evidence type="ECO:0000313" key="10">
    <source>
        <dbReference type="EMBL" id="KAJ3054090.1"/>
    </source>
</evidence>
<keyword evidence="11" id="KW-1185">Reference proteome</keyword>
<dbReference type="InterPro" id="IPR001487">
    <property type="entry name" value="Bromodomain"/>
</dbReference>
<comment type="similarity">
    <text evidence="2">Belongs to the acetyltransferase family. GCN5 subfamily.</text>
</comment>
<evidence type="ECO:0000259" key="8">
    <source>
        <dbReference type="PROSITE" id="PS50014"/>
    </source>
</evidence>
<comment type="caution">
    <text evidence="10">The sequence shown here is derived from an EMBL/GenBank/DDBJ whole genome shotgun (WGS) entry which is preliminary data.</text>
</comment>
<dbReference type="SUPFAM" id="SSF47370">
    <property type="entry name" value="Bromodomain"/>
    <property type="match status" value="1"/>
</dbReference>
<name>A0AAD5X364_9FUNG</name>
<organism evidence="10 11">
    <name type="scientific">Rhizophlyctis rosea</name>
    <dbReference type="NCBI Taxonomy" id="64517"/>
    <lineage>
        <taxon>Eukaryota</taxon>
        <taxon>Fungi</taxon>
        <taxon>Fungi incertae sedis</taxon>
        <taxon>Chytridiomycota</taxon>
        <taxon>Chytridiomycota incertae sedis</taxon>
        <taxon>Chytridiomycetes</taxon>
        <taxon>Rhizophlyctidales</taxon>
        <taxon>Rhizophlyctidaceae</taxon>
        <taxon>Rhizophlyctis</taxon>
    </lineage>
</organism>
<dbReference type="PRINTS" id="PR00503">
    <property type="entry name" value="BROMODOMAIN"/>
</dbReference>
<sequence length="510" mass="57076">MDVDYVEDQEDATEPVNAASSPGVITNGPPLPDETNMGSPVTVTNAGADWDEDDIQPHPKRRRVLPNYDSEEDDANRNRDGSAMEENANPDEVSGVSLDDILKAPEEKHTAPGQGYVGGDEETVDVADGDEEDDEEAAAEPAEAAGPTRIHRGGAGGAAAYEAAVAAAKADDTNTSETSKPKVSKAEEAERRGEVYYRVVENDGSDESMILLTGLKNIFQRQLPKMPKEYIARLVYDRNHRSMAAIRRPMNVVAGITYRPFPKRRFAEIVFCAVASHEQVAGFGKRLMGYTKDHVTTEHDVKYFLTYADNYATGYFRKQGFTTEITLDKSVWVGYIKDYEGGTIMQCTILDKFKYLKSNEILTAQRKAVFDKIKQASHSSIVYPGLQHFKNGATRIDPADIPGLKEAGWTPEMETRDVRKPPKVRGPLYRLMRALTTEMQTYKDCWPFVEPVSGVADYYDIIKQPMDLRTMEGKVEEGEYATIDDFTKDMVLIFQNCRLYNAPDSTYFRW</sequence>
<evidence type="ECO:0000259" key="9">
    <source>
        <dbReference type="PROSITE" id="PS51186"/>
    </source>
</evidence>
<accession>A0AAD5X364</accession>
<evidence type="ECO:0000256" key="3">
    <source>
        <dbReference type="ARBA" id="ARBA00023117"/>
    </source>
</evidence>
<feature type="compositionally biased region" description="Low complexity" evidence="7">
    <location>
        <begin position="139"/>
        <end position="148"/>
    </location>
</feature>